<keyword evidence="3" id="KW-1185">Reference proteome</keyword>
<dbReference type="Gene3D" id="3.40.50.300">
    <property type="entry name" value="P-loop containing nucleotide triphosphate hydrolases"/>
    <property type="match status" value="1"/>
</dbReference>
<organism evidence="2 3">
    <name type="scientific">Microseira wollei NIES-4236</name>
    <dbReference type="NCBI Taxonomy" id="2530354"/>
    <lineage>
        <taxon>Bacteria</taxon>
        <taxon>Bacillati</taxon>
        <taxon>Cyanobacteriota</taxon>
        <taxon>Cyanophyceae</taxon>
        <taxon>Oscillatoriophycideae</taxon>
        <taxon>Aerosakkonematales</taxon>
        <taxon>Aerosakkonemataceae</taxon>
        <taxon>Microseira</taxon>
    </lineage>
</organism>
<dbReference type="InterPro" id="IPR027417">
    <property type="entry name" value="P-loop_NTPase"/>
</dbReference>
<evidence type="ECO:0000313" key="2">
    <source>
        <dbReference type="EMBL" id="GET35441.1"/>
    </source>
</evidence>
<dbReference type="SUPFAM" id="SSF52540">
    <property type="entry name" value="P-loop containing nucleoside triphosphate hydrolases"/>
    <property type="match status" value="1"/>
</dbReference>
<evidence type="ECO:0000313" key="3">
    <source>
        <dbReference type="Proteomes" id="UP001050975"/>
    </source>
</evidence>
<dbReference type="RefSeq" id="WP_307731097.1">
    <property type="nucleotide sequence ID" value="NZ_BLAY01000001.1"/>
</dbReference>
<comment type="caution">
    <text evidence="2">The sequence shown here is derived from an EMBL/GenBank/DDBJ whole genome shotgun (WGS) entry which is preliminary data.</text>
</comment>
<dbReference type="Proteomes" id="UP001050975">
    <property type="component" value="Unassembled WGS sequence"/>
</dbReference>
<dbReference type="PANTHER" id="PTHR34301:SF8">
    <property type="entry name" value="ATPASE DOMAIN-CONTAINING PROTEIN"/>
    <property type="match status" value="1"/>
</dbReference>
<feature type="domain" description="ORC1/DEAH AAA+ ATPase" evidence="1">
    <location>
        <begin position="6"/>
        <end position="148"/>
    </location>
</feature>
<sequence length="222" mass="25241">MSHQLQSVVIYGHRRMGKTSILLNITNRLGAGVKVAYVNLLLLGDTPQGVGEVLMAISDEISVAVNLPPPPDENLLNLPYRTFERYLKQVETQLECRLIIALDEFEKIAELIETGKISPDFMGFLRGLVQMSTKIAFAFAGLHTLEEMTRLLSTLFRQRYPYPRRLPKSCSYSSNLSQSRSRLSPRLHPRIIRSNLRFNCWTTLSSSVSWFPISSPLQRPSF</sequence>
<dbReference type="Pfam" id="PF13401">
    <property type="entry name" value="AAA_22"/>
    <property type="match status" value="1"/>
</dbReference>
<accession>A0AAV3X4D2</accession>
<gene>
    <name evidence="2" type="ORF">MiSe_01830</name>
</gene>
<reference evidence="2" key="1">
    <citation type="submission" date="2019-10" db="EMBL/GenBank/DDBJ databases">
        <title>Draft genome sequece of Microseira wollei NIES-4236.</title>
        <authorList>
            <person name="Yamaguchi H."/>
            <person name="Suzuki S."/>
            <person name="Kawachi M."/>
        </authorList>
    </citation>
    <scope>NUCLEOTIDE SEQUENCE</scope>
    <source>
        <strain evidence="2">NIES-4236</strain>
    </source>
</reference>
<protein>
    <submittedName>
        <fullName evidence="2">Regulatory protein IclR</fullName>
    </submittedName>
</protein>
<evidence type="ECO:0000259" key="1">
    <source>
        <dbReference type="Pfam" id="PF13401"/>
    </source>
</evidence>
<dbReference type="PANTHER" id="PTHR34301">
    <property type="entry name" value="DNA-BINDING PROTEIN-RELATED"/>
    <property type="match status" value="1"/>
</dbReference>
<dbReference type="GO" id="GO:0016887">
    <property type="term" value="F:ATP hydrolysis activity"/>
    <property type="evidence" value="ECO:0007669"/>
    <property type="project" value="InterPro"/>
</dbReference>
<dbReference type="InterPro" id="IPR049945">
    <property type="entry name" value="AAA_22"/>
</dbReference>
<dbReference type="EMBL" id="BLAY01000001">
    <property type="protein sequence ID" value="GET35441.1"/>
    <property type="molecule type" value="Genomic_DNA"/>
</dbReference>
<dbReference type="AlphaFoldDB" id="A0AAV3X4D2"/>
<name>A0AAV3X4D2_9CYAN</name>
<proteinExistence type="predicted"/>